<evidence type="ECO:0000313" key="2">
    <source>
        <dbReference type="EMBL" id="NKI87939.1"/>
    </source>
</evidence>
<evidence type="ECO:0000256" key="1">
    <source>
        <dbReference type="SAM" id="Phobius"/>
    </source>
</evidence>
<dbReference type="RefSeq" id="WP_168671570.1">
    <property type="nucleotide sequence ID" value="NZ_JAAVTK010000001.1"/>
</dbReference>
<feature type="transmembrane region" description="Helical" evidence="1">
    <location>
        <begin position="158"/>
        <end position="174"/>
    </location>
</feature>
<evidence type="ECO:0008006" key="4">
    <source>
        <dbReference type="Google" id="ProtNLM"/>
    </source>
</evidence>
<keyword evidence="1" id="KW-1133">Transmembrane helix</keyword>
<feature type="transmembrane region" description="Helical" evidence="1">
    <location>
        <begin position="224"/>
        <end position="245"/>
    </location>
</feature>
<name>A0ABX1HCK0_9BACT</name>
<feature type="transmembrane region" description="Helical" evidence="1">
    <location>
        <begin position="104"/>
        <end position="123"/>
    </location>
</feature>
<feature type="transmembrane region" description="Helical" evidence="1">
    <location>
        <begin position="388"/>
        <end position="410"/>
    </location>
</feature>
<keyword evidence="1" id="KW-0812">Transmembrane</keyword>
<proteinExistence type="predicted"/>
<feature type="transmembrane region" description="Helical" evidence="1">
    <location>
        <begin position="448"/>
        <end position="469"/>
    </location>
</feature>
<gene>
    <name evidence="2" type="ORF">HBN54_000518</name>
</gene>
<sequence>MLPNSAATTSPSRVTAWVGRHPGGLAWLVLTLLFSIYLLSSEPLPIIYDAKEYWQLAEKYRAGGDFRFLAFDSVLRGYLFPLLLSGLVWLLQHVALTPLDLTRAMGAVTAGLLFGVVMPGLWRALQPMGSPPVPLGRRLLLGALGFVFWRGYFNFPLSDFPALLALAGGLWMAVRSRSVGSGLLVGLCVAAAANFRPVYAATLPLVLLLSLWPQPGAARPQWLAWLRGLAVVAGMALVMAPQAAVNQEHFGVRSPFVLTDRPGKPSLYLNQLEWGLRYQKYETSIAADYPIPPMVFGSREGYQLWTDSGLKRLTTYAQYGQIAQSAPFTVASIWLVHLFNGLDLQYTTPYVQRVYASTWGLAWLNYTVLFGGFCVLASRVRRRPWRSYVPIALVLAALLGPCLATLPVAMECRFLLPIHLLLYAGFAFGAQPLAFWRRSDLRQRLAGVALYATVVVSCFIVSTNMQLSLDKAPRYVFKWQRPEVGPPKVVTW</sequence>
<dbReference type="Proteomes" id="UP000717634">
    <property type="component" value="Unassembled WGS sequence"/>
</dbReference>
<feature type="transmembrane region" description="Helical" evidence="1">
    <location>
        <begin position="69"/>
        <end position="92"/>
    </location>
</feature>
<feature type="transmembrane region" description="Helical" evidence="1">
    <location>
        <begin position="322"/>
        <end position="342"/>
    </location>
</feature>
<organism evidence="2 3">
    <name type="scientific">Hymenobacter artigasi</name>
    <dbReference type="NCBI Taxonomy" id="2719616"/>
    <lineage>
        <taxon>Bacteria</taxon>
        <taxon>Pseudomonadati</taxon>
        <taxon>Bacteroidota</taxon>
        <taxon>Cytophagia</taxon>
        <taxon>Cytophagales</taxon>
        <taxon>Hymenobacteraceae</taxon>
        <taxon>Hymenobacter</taxon>
    </lineage>
</organism>
<protein>
    <recommendedName>
        <fullName evidence="4">Glycosyltransferase RgtA/B/C/D-like domain-containing protein</fullName>
    </recommendedName>
</protein>
<feature type="transmembrane region" description="Helical" evidence="1">
    <location>
        <begin position="354"/>
        <end position="376"/>
    </location>
</feature>
<feature type="transmembrane region" description="Helical" evidence="1">
    <location>
        <begin position="25"/>
        <end position="48"/>
    </location>
</feature>
<dbReference type="EMBL" id="JAAVTK010000001">
    <property type="protein sequence ID" value="NKI87939.1"/>
    <property type="molecule type" value="Genomic_DNA"/>
</dbReference>
<feature type="transmembrane region" description="Helical" evidence="1">
    <location>
        <begin position="416"/>
        <end position="436"/>
    </location>
</feature>
<feature type="transmembrane region" description="Helical" evidence="1">
    <location>
        <begin position="183"/>
        <end position="212"/>
    </location>
</feature>
<evidence type="ECO:0000313" key="3">
    <source>
        <dbReference type="Proteomes" id="UP000717634"/>
    </source>
</evidence>
<accession>A0ABX1HCK0</accession>
<reference evidence="2 3" key="1">
    <citation type="submission" date="2020-03" db="EMBL/GenBank/DDBJ databases">
        <title>Genomic Encyclopedia of Type Strains, Phase IV (KMG-V): Genome sequencing to study the core and pangenomes of soil and plant-associated prokaryotes.</title>
        <authorList>
            <person name="Whitman W."/>
        </authorList>
    </citation>
    <scope>NUCLEOTIDE SEQUENCE [LARGE SCALE GENOMIC DNA]</scope>
    <source>
        <strain evidence="2 3">1B</strain>
    </source>
</reference>
<keyword evidence="1" id="KW-0472">Membrane</keyword>
<comment type="caution">
    <text evidence="2">The sequence shown here is derived from an EMBL/GenBank/DDBJ whole genome shotgun (WGS) entry which is preliminary data.</text>
</comment>
<keyword evidence="3" id="KW-1185">Reference proteome</keyword>